<accession>A0ABR4AXQ8</accession>
<evidence type="ECO:0000313" key="1">
    <source>
        <dbReference type="EMBL" id="KAL2049501.1"/>
    </source>
</evidence>
<proteinExistence type="predicted"/>
<gene>
    <name evidence="1" type="ORF">ABVK25_010188</name>
</gene>
<sequence>MIHKTNELKEFKRNLLPWLVEFVDNIMTEKNWKKFITHDKSVQKVNFHLDHQGTELKNPTRRRYAIQVQAGVTDPKLKGLTRSYGERGGHFNKSYPTITHVKLGCNSCITADKLREAFYASMIHEEKYLRLGWLHRVVVHKNGTYTVEANQKWKKAEGL</sequence>
<dbReference type="EMBL" id="JBHFEH010000062">
    <property type="protein sequence ID" value="KAL2049501.1"/>
    <property type="molecule type" value="Genomic_DNA"/>
</dbReference>
<comment type="caution">
    <text evidence="1">The sequence shown here is derived from an EMBL/GenBank/DDBJ whole genome shotgun (WGS) entry which is preliminary data.</text>
</comment>
<reference evidence="1 2" key="1">
    <citation type="submission" date="2024-09" db="EMBL/GenBank/DDBJ databases">
        <title>Rethinking Asexuality: The Enigmatic Case of Functional Sexual Genes in Lepraria (Stereocaulaceae).</title>
        <authorList>
            <person name="Doellman M."/>
            <person name="Sun Y."/>
            <person name="Barcenas-Pena A."/>
            <person name="Lumbsch H.T."/>
            <person name="Grewe F."/>
        </authorList>
    </citation>
    <scope>NUCLEOTIDE SEQUENCE [LARGE SCALE GENOMIC DNA]</scope>
    <source>
        <strain evidence="1 2">Grewe 0041</strain>
    </source>
</reference>
<dbReference type="Proteomes" id="UP001590951">
    <property type="component" value="Unassembled WGS sequence"/>
</dbReference>
<organism evidence="1 2">
    <name type="scientific">Lepraria finkii</name>
    <dbReference type="NCBI Taxonomy" id="1340010"/>
    <lineage>
        <taxon>Eukaryota</taxon>
        <taxon>Fungi</taxon>
        <taxon>Dikarya</taxon>
        <taxon>Ascomycota</taxon>
        <taxon>Pezizomycotina</taxon>
        <taxon>Lecanoromycetes</taxon>
        <taxon>OSLEUM clade</taxon>
        <taxon>Lecanoromycetidae</taxon>
        <taxon>Lecanorales</taxon>
        <taxon>Lecanorineae</taxon>
        <taxon>Stereocaulaceae</taxon>
        <taxon>Lepraria</taxon>
    </lineage>
</organism>
<keyword evidence="2" id="KW-1185">Reference proteome</keyword>
<evidence type="ECO:0000313" key="2">
    <source>
        <dbReference type="Proteomes" id="UP001590951"/>
    </source>
</evidence>
<name>A0ABR4AXQ8_9LECA</name>
<protein>
    <submittedName>
        <fullName evidence="1">Uncharacterized protein</fullName>
    </submittedName>
</protein>